<evidence type="ECO:0000259" key="9">
    <source>
        <dbReference type="Pfam" id="PF21082"/>
    </source>
</evidence>
<sequence length="380" mass="43255">MNDFLNSQFLGNPILDYLIVIGVVLLVLIIRRILSTWVASISFSFIKGWTPSLQRSDFVNLLVRPLEYLLVFVAFMLTINRLHFPPQLNFPIYRKLSTITVDGKVVEHMTTLTIHNVLTTLLELTVSLCFIWIFLRLIDFVALVLQAKADLTEDKTDNQFVSFFKDFFKAIVVIIGALIVIRVLFGQTVVEKLIAGLGIGAAALALAAKESIENLIGSFIIFSDRPFRVGDFVKVDSYQGTVEKIGLRSTRLRTLEKTYVTVPNKKMVDSVLDNLSLRTQQRAVLRIEAAADTPADKLEKVIRNIQQYLEQHKNVEPDYVVNLNDFTKDSYVIQVIYLTYILDGARYNTLREDINLAIMRFMEEQDVKIAAKVEAPTDRQ</sequence>
<evidence type="ECO:0000256" key="2">
    <source>
        <dbReference type="ARBA" id="ARBA00008017"/>
    </source>
</evidence>
<dbReference type="InterPro" id="IPR011066">
    <property type="entry name" value="MscS_channel_C_sf"/>
</dbReference>
<evidence type="ECO:0000256" key="3">
    <source>
        <dbReference type="ARBA" id="ARBA00022475"/>
    </source>
</evidence>
<dbReference type="Gene3D" id="1.10.287.1260">
    <property type="match status" value="1"/>
</dbReference>
<keyword evidence="6 7" id="KW-0472">Membrane</keyword>
<evidence type="ECO:0000256" key="5">
    <source>
        <dbReference type="ARBA" id="ARBA00022989"/>
    </source>
</evidence>
<evidence type="ECO:0000256" key="1">
    <source>
        <dbReference type="ARBA" id="ARBA00004651"/>
    </source>
</evidence>
<dbReference type="PANTHER" id="PTHR30566:SF5">
    <property type="entry name" value="MECHANOSENSITIVE ION CHANNEL PROTEIN 1, MITOCHONDRIAL-RELATED"/>
    <property type="match status" value="1"/>
</dbReference>
<evidence type="ECO:0000313" key="10">
    <source>
        <dbReference type="EMBL" id="UYQ93086.1"/>
    </source>
</evidence>
<dbReference type="InterPro" id="IPR010920">
    <property type="entry name" value="LSM_dom_sf"/>
</dbReference>
<comment type="subcellular location">
    <subcellularLocation>
        <location evidence="1">Cell membrane</location>
        <topology evidence="1">Multi-pass membrane protein</topology>
    </subcellularLocation>
</comment>
<evidence type="ECO:0000313" key="11">
    <source>
        <dbReference type="Proteomes" id="UP001162741"/>
    </source>
</evidence>
<feature type="domain" description="Mechanosensitive ion channel MscS" evidence="8">
    <location>
        <begin position="211"/>
        <end position="276"/>
    </location>
</feature>
<dbReference type="EMBL" id="CP107006">
    <property type="protein sequence ID" value="UYQ93086.1"/>
    <property type="molecule type" value="Genomic_DNA"/>
</dbReference>
<evidence type="ECO:0000256" key="4">
    <source>
        <dbReference type="ARBA" id="ARBA00022692"/>
    </source>
</evidence>
<protein>
    <submittedName>
        <fullName evidence="10">Mechanosensitive ion channel family protein</fullName>
    </submittedName>
</protein>
<keyword evidence="5 7" id="KW-1133">Transmembrane helix</keyword>
<dbReference type="Gene3D" id="2.30.30.60">
    <property type="match status" value="1"/>
</dbReference>
<proteinExistence type="inferred from homology"/>
<dbReference type="Pfam" id="PF00924">
    <property type="entry name" value="MS_channel_2nd"/>
    <property type="match status" value="1"/>
</dbReference>
<feature type="transmembrane region" description="Helical" evidence="7">
    <location>
        <begin position="58"/>
        <end position="79"/>
    </location>
</feature>
<reference evidence="10" key="1">
    <citation type="submission" date="2022-10" db="EMBL/GenBank/DDBJ databases">
        <title>Chitinophaga sp. nov., isolated from soil.</title>
        <authorList>
            <person name="Jeon C.O."/>
        </authorList>
    </citation>
    <scope>NUCLEOTIDE SEQUENCE</scope>
    <source>
        <strain evidence="10">R8</strain>
    </source>
</reference>
<feature type="domain" description="Mechanosensitive ion channel MscS C-terminal" evidence="9">
    <location>
        <begin position="284"/>
        <end position="369"/>
    </location>
</feature>
<evidence type="ECO:0000259" key="8">
    <source>
        <dbReference type="Pfam" id="PF00924"/>
    </source>
</evidence>
<dbReference type="SUPFAM" id="SSF50182">
    <property type="entry name" value="Sm-like ribonucleoproteins"/>
    <property type="match status" value="1"/>
</dbReference>
<dbReference type="InterPro" id="IPR049278">
    <property type="entry name" value="MS_channel_C"/>
</dbReference>
<keyword evidence="11" id="KW-1185">Reference proteome</keyword>
<dbReference type="InterPro" id="IPR006685">
    <property type="entry name" value="MscS_channel_2nd"/>
</dbReference>
<gene>
    <name evidence="10" type="ORF">MKQ68_23680</name>
</gene>
<name>A0ABY6J433_9BACT</name>
<dbReference type="Gene3D" id="3.30.70.100">
    <property type="match status" value="1"/>
</dbReference>
<dbReference type="InterPro" id="IPR023408">
    <property type="entry name" value="MscS_beta-dom_sf"/>
</dbReference>
<dbReference type="SUPFAM" id="SSF82689">
    <property type="entry name" value="Mechanosensitive channel protein MscS (YggB), C-terminal domain"/>
    <property type="match status" value="1"/>
</dbReference>
<dbReference type="Pfam" id="PF21082">
    <property type="entry name" value="MS_channel_3rd"/>
    <property type="match status" value="1"/>
</dbReference>
<feature type="transmembrane region" description="Helical" evidence="7">
    <location>
        <begin position="166"/>
        <end position="185"/>
    </location>
</feature>
<evidence type="ECO:0000256" key="7">
    <source>
        <dbReference type="SAM" id="Phobius"/>
    </source>
</evidence>
<keyword evidence="3" id="KW-1003">Cell membrane</keyword>
<dbReference type="Proteomes" id="UP001162741">
    <property type="component" value="Chromosome"/>
</dbReference>
<accession>A0ABY6J433</accession>
<organism evidence="10 11">
    <name type="scientific">Chitinophaga horti</name>
    <dbReference type="NCBI Taxonomy" id="2920382"/>
    <lineage>
        <taxon>Bacteria</taxon>
        <taxon>Pseudomonadati</taxon>
        <taxon>Bacteroidota</taxon>
        <taxon>Chitinophagia</taxon>
        <taxon>Chitinophagales</taxon>
        <taxon>Chitinophagaceae</taxon>
        <taxon>Chitinophaga</taxon>
    </lineage>
</organism>
<evidence type="ECO:0000256" key="6">
    <source>
        <dbReference type="ARBA" id="ARBA00023136"/>
    </source>
</evidence>
<dbReference type="RefSeq" id="WP_264281222.1">
    <property type="nucleotide sequence ID" value="NZ_CP107006.1"/>
</dbReference>
<dbReference type="PANTHER" id="PTHR30566">
    <property type="entry name" value="YNAI-RELATED MECHANOSENSITIVE ION CHANNEL"/>
    <property type="match status" value="1"/>
</dbReference>
<keyword evidence="4 7" id="KW-0812">Transmembrane</keyword>
<feature type="transmembrane region" description="Helical" evidence="7">
    <location>
        <begin position="17"/>
        <end position="46"/>
    </location>
</feature>
<comment type="similarity">
    <text evidence="2">Belongs to the MscS (TC 1.A.23) family.</text>
</comment>